<dbReference type="InterPro" id="IPR013083">
    <property type="entry name" value="Znf_RING/FYVE/PHD"/>
</dbReference>
<comment type="pathway">
    <text evidence="2">Protein modification; protein ubiquitination.</text>
</comment>
<organism evidence="12 13">
    <name type="scientific">Exocentrus adspersus</name>
    <dbReference type="NCBI Taxonomy" id="1586481"/>
    <lineage>
        <taxon>Eukaryota</taxon>
        <taxon>Metazoa</taxon>
        <taxon>Ecdysozoa</taxon>
        <taxon>Arthropoda</taxon>
        <taxon>Hexapoda</taxon>
        <taxon>Insecta</taxon>
        <taxon>Pterygota</taxon>
        <taxon>Neoptera</taxon>
        <taxon>Endopterygota</taxon>
        <taxon>Coleoptera</taxon>
        <taxon>Polyphaga</taxon>
        <taxon>Cucujiformia</taxon>
        <taxon>Chrysomeloidea</taxon>
        <taxon>Cerambycidae</taxon>
        <taxon>Lamiinae</taxon>
        <taxon>Acanthocinini</taxon>
        <taxon>Exocentrus</taxon>
    </lineage>
</organism>
<dbReference type="SUPFAM" id="SSF49599">
    <property type="entry name" value="TRAF domain-like"/>
    <property type="match status" value="1"/>
</dbReference>
<dbReference type="InterPro" id="IPR013010">
    <property type="entry name" value="Znf_SIAH"/>
</dbReference>
<dbReference type="EMBL" id="JANEYG010000002">
    <property type="protein sequence ID" value="KAJ8924811.1"/>
    <property type="molecule type" value="Genomic_DNA"/>
</dbReference>
<dbReference type="GO" id="GO:0061630">
    <property type="term" value="F:ubiquitin protein ligase activity"/>
    <property type="evidence" value="ECO:0007669"/>
    <property type="project" value="UniProtKB-EC"/>
</dbReference>
<reference evidence="12 13" key="1">
    <citation type="journal article" date="2023" name="Insect Mol. Biol.">
        <title>Genome sequencing provides insights into the evolution of gene families encoding plant cell wall-degrading enzymes in longhorned beetles.</title>
        <authorList>
            <person name="Shin N.R."/>
            <person name="Okamura Y."/>
            <person name="Kirsch R."/>
            <person name="Pauchet Y."/>
        </authorList>
    </citation>
    <scope>NUCLEOTIDE SEQUENCE [LARGE SCALE GENOMIC DNA]</scope>
    <source>
        <strain evidence="12">EAD_L_NR</strain>
    </source>
</reference>
<dbReference type="GO" id="GO:0031624">
    <property type="term" value="F:ubiquitin conjugating enzyme binding"/>
    <property type="evidence" value="ECO:0007669"/>
    <property type="project" value="TreeGrafter"/>
</dbReference>
<dbReference type="GO" id="GO:0043161">
    <property type="term" value="P:proteasome-mediated ubiquitin-dependent protein catabolic process"/>
    <property type="evidence" value="ECO:0007669"/>
    <property type="project" value="TreeGrafter"/>
</dbReference>
<proteinExistence type="inferred from homology"/>
<evidence type="ECO:0000256" key="6">
    <source>
        <dbReference type="ARBA" id="ARBA00022723"/>
    </source>
</evidence>
<dbReference type="PANTHER" id="PTHR45877">
    <property type="entry name" value="E3 UBIQUITIN-PROTEIN LIGASE SIAH2"/>
    <property type="match status" value="1"/>
</dbReference>
<evidence type="ECO:0000256" key="10">
    <source>
        <dbReference type="PROSITE-ProRule" id="PRU00455"/>
    </source>
</evidence>
<evidence type="ECO:0000256" key="7">
    <source>
        <dbReference type="ARBA" id="ARBA00022771"/>
    </source>
</evidence>
<name>A0AAV8WEE5_9CUCU</name>
<evidence type="ECO:0000256" key="4">
    <source>
        <dbReference type="ARBA" id="ARBA00012483"/>
    </source>
</evidence>
<dbReference type="GO" id="GO:0005737">
    <property type="term" value="C:cytoplasm"/>
    <property type="evidence" value="ECO:0007669"/>
    <property type="project" value="TreeGrafter"/>
</dbReference>
<dbReference type="EC" id="2.3.2.27" evidence="4"/>
<evidence type="ECO:0000256" key="9">
    <source>
        <dbReference type="ARBA" id="ARBA00022833"/>
    </source>
</evidence>
<dbReference type="InterPro" id="IPR004162">
    <property type="entry name" value="SINA-like_animal"/>
</dbReference>
<keyword evidence="6" id="KW-0479">Metal-binding</keyword>
<feature type="domain" description="SIAH-type" evidence="11">
    <location>
        <begin position="67"/>
        <end position="128"/>
    </location>
</feature>
<evidence type="ECO:0000256" key="8">
    <source>
        <dbReference type="ARBA" id="ARBA00022786"/>
    </source>
</evidence>
<evidence type="ECO:0000313" key="12">
    <source>
        <dbReference type="EMBL" id="KAJ8924811.1"/>
    </source>
</evidence>
<keyword evidence="13" id="KW-1185">Reference proteome</keyword>
<protein>
    <recommendedName>
        <fullName evidence="4">RING-type E3 ubiquitin transferase</fullName>
        <ecNumber evidence="4">2.3.2.27</ecNumber>
    </recommendedName>
</protein>
<gene>
    <name evidence="12" type="ORF">NQ315_000965</name>
</gene>
<comment type="catalytic activity">
    <reaction evidence="1">
        <text>S-ubiquitinyl-[E2 ubiquitin-conjugating enzyme]-L-cysteine + [acceptor protein]-L-lysine = [E2 ubiquitin-conjugating enzyme]-L-cysteine + N(6)-ubiquitinyl-[acceptor protein]-L-lysine.</text>
        <dbReference type="EC" id="2.3.2.27"/>
    </reaction>
</comment>
<dbReference type="Gene3D" id="3.30.40.10">
    <property type="entry name" value="Zinc/RING finger domain, C3HC4 (zinc finger)"/>
    <property type="match status" value="1"/>
</dbReference>
<sequence length="277" mass="31944">MKSNQLTKLLEFFECPVCCCYILSPCIFQCVQGHIICDCCDQRTTNCPICRGQKLGRASDLEVFRSKLLFPCENSCNGCGFKSVPREVESHQSTCQFAESACPLNFGFTCKWLGTVKDLVGHFKEKHQDRLFFGRVSIVIIPRGEEFGLKSALLVCAFNRLFSIKYQFEKLKSNDDGTAFVELHVGVSVYPVPVGKNFEYTVHLLSNPKGHCTELFDMDNRNDDFFSSKTHVYGRRCLYHRCTRYERFYLEELKWKQQQNPRFTEEISFAVELSDSV</sequence>
<dbReference type="PANTHER" id="PTHR45877:SF2">
    <property type="entry name" value="E3 UBIQUITIN-PROTEIN LIGASE SINA-RELATED"/>
    <property type="match status" value="1"/>
</dbReference>
<dbReference type="Proteomes" id="UP001159042">
    <property type="component" value="Unassembled WGS sequence"/>
</dbReference>
<keyword evidence="5" id="KW-0808">Transferase</keyword>
<evidence type="ECO:0000256" key="3">
    <source>
        <dbReference type="ARBA" id="ARBA00009119"/>
    </source>
</evidence>
<dbReference type="FunFam" id="3.30.40.10:FF:000041">
    <property type="entry name" value="E3 ubiquitin-protein ligase SINAT3"/>
    <property type="match status" value="1"/>
</dbReference>
<keyword evidence="7 10" id="KW-0863">Zinc-finger</keyword>
<evidence type="ECO:0000313" key="13">
    <source>
        <dbReference type="Proteomes" id="UP001159042"/>
    </source>
</evidence>
<dbReference type="PROSITE" id="PS51081">
    <property type="entry name" value="ZF_SIAH"/>
    <property type="match status" value="1"/>
</dbReference>
<evidence type="ECO:0000256" key="5">
    <source>
        <dbReference type="ARBA" id="ARBA00022679"/>
    </source>
</evidence>
<evidence type="ECO:0000259" key="11">
    <source>
        <dbReference type="PROSITE" id="PS51081"/>
    </source>
</evidence>
<accession>A0AAV8WEE5</accession>
<dbReference type="Pfam" id="PF21361">
    <property type="entry name" value="Sina_ZnF"/>
    <property type="match status" value="1"/>
</dbReference>
<comment type="caution">
    <text evidence="12">The sequence shown here is derived from an EMBL/GenBank/DDBJ whole genome shotgun (WGS) entry which is preliminary data.</text>
</comment>
<keyword evidence="9" id="KW-0862">Zinc</keyword>
<evidence type="ECO:0000256" key="2">
    <source>
        <dbReference type="ARBA" id="ARBA00004906"/>
    </source>
</evidence>
<keyword evidence="8" id="KW-0833">Ubl conjugation pathway</keyword>
<evidence type="ECO:0000256" key="1">
    <source>
        <dbReference type="ARBA" id="ARBA00000900"/>
    </source>
</evidence>
<dbReference type="GO" id="GO:0008270">
    <property type="term" value="F:zinc ion binding"/>
    <property type="evidence" value="ECO:0007669"/>
    <property type="project" value="UniProtKB-KW"/>
</dbReference>
<dbReference type="AlphaFoldDB" id="A0AAV8WEE5"/>
<comment type="similarity">
    <text evidence="3">Belongs to the SINA (Seven in absentia) family.</text>
</comment>